<dbReference type="InterPro" id="IPR001041">
    <property type="entry name" value="2Fe-2S_ferredoxin-type"/>
</dbReference>
<comment type="similarity">
    <text evidence="1">Belongs to the adrenodoxin/putidaredoxin family.</text>
</comment>
<dbReference type="GO" id="GO:0051537">
    <property type="term" value="F:2 iron, 2 sulfur cluster binding"/>
    <property type="evidence" value="ECO:0007669"/>
    <property type="project" value="UniProtKB-KW"/>
</dbReference>
<evidence type="ECO:0000313" key="9">
    <source>
        <dbReference type="Proteomes" id="UP000598971"/>
    </source>
</evidence>
<dbReference type="SUPFAM" id="SSF54292">
    <property type="entry name" value="2Fe-2S ferredoxin-like"/>
    <property type="match status" value="1"/>
</dbReference>
<evidence type="ECO:0000256" key="2">
    <source>
        <dbReference type="ARBA" id="ARBA00022714"/>
    </source>
</evidence>
<evidence type="ECO:0000256" key="1">
    <source>
        <dbReference type="ARBA" id="ARBA00010914"/>
    </source>
</evidence>
<dbReference type="PANTHER" id="PTHR23426">
    <property type="entry name" value="FERREDOXIN/ADRENODOXIN"/>
    <property type="match status" value="1"/>
</dbReference>
<evidence type="ECO:0000256" key="5">
    <source>
        <dbReference type="ARBA" id="ARBA00023014"/>
    </source>
</evidence>
<dbReference type="Gene3D" id="3.10.20.30">
    <property type="match status" value="1"/>
</dbReference>
<evidence type="ECO:0000313" key="8">
    <source>
        <dbReference type="EMBL" id="NNV54991.1"/>
    </source>
</evidence>
<dbReference type="PROSITE" id="PS51085">
    <property type="entry name" value="2FE2S_FER_2"/>
    <property type="match status" value="1"/>
</dbReference>
<dbReference type="GO" id="GO:0009055">
    <property type="term" value="F:electron transfer activity"/>
    <property type="evidence" value="ECO:0007669"/>
    <property type="project" value="TreeGrafter"/>
</dbReference>
<dbReference type="AlphaFoldDB" id="A0A8J8FFK0"/>
<comment type="caution">
    <text evidence="8">The sequence shown here is derived from an EMBL/GenBank/DDBJ whole genome shotgun (WGS) entry which is preliminary data.</text>
</comment>
<comment type="cofactor">
    <cofactor evidence="6">
        <name>[2Fe-2S] cluster</name>
        <dbReference type="ChEBI" id="CHEBI:190135"/>
    </cofactor>
</comment>
<keyword evidence="3" id="KW-0479">Metal-binding</keyword>
<keyword evidence="2" id="KW-0001">2Fe-2S</keyword>
<organism evidence="8 9">
    <name type="scientific">Limnovirga soli</name>
    <dbReference type="NCBI Taxonomy" id="2656915"/>
    <lineage>
        <taxon>Bacteria</taxon>
        <taxon>Pseudomonadati</taxon>
        <taxon>Bacteroidota</taxon>
        <taxon>Chitinophagia</taxon>
        <taxon>Chitinophagales</taxon>
        <taxon>Chitinophagaceae</taxon>
        <taxon>Limnovirga</taxon>
    </lineage>
</organism>
<feature type="domain" description="2Fe-2S ferredoxin-type" evidence="7">
    <location>
        <begin position="4"/>
        <end position="106"/>
    </location>
</feature>
<keyword evidence="5" id="KW-0411">Iron-sulfur</keyword>
<protein>
    <submittedName>
        <fullName evidence="8">2Fe-2S iron-sulfur cluster binding domain-containing protein</fullName>
    </submittedName>
</protein>
<gene>
    <name evidence="8" type="ORF">GD597_05925</name>
</gene>
<dbReference type="EMBL" id="WHPF01000004">
    <property type="protein sequence ID" value="NNV54991.1"/>
    <property type="molecule type" value="Genomic_DNA"/>
</dbReference>
<dbReference type="Pfam" id="PF00111">
    <property type="entry name" value="Fer2"/>
    <property type="match status" value="1"/>
</dbReference>
<dbReference type="PRINTS" id="PR00355">
    <property type="entry name" value="ADRENODOXIN"/>
</dbReference>
<dbReference type="CDD" id="cd00207">
    <property type="entry name" value="fer2"/>
    <property type="match status" value="1"/>
</dbReference>
<evidence type="ECO:0000259" key="7">
    <source>
        <dbReference type="PROSITE" id="PS51085"/>
    </source>
</evidence>
<dbReference type="InterPro" id="IPR012675">
    <property type="entry name" value="Beta-grasp_dom_sf"/>
</dbReference>
<reference evidence="8" key="1">
    <citation type="submission" date="2019-10" db="EMBL/GenBank/DDBJ databases">
        <title>Draft genome sequence of Panacibacter sp. KCS-6.</title>
        <authorList>
            <person name="Yim K.J."/>
        </authorList>
    </citation>
    <scope>NUCLEOTIDE SEQUENCE</scope>
    <source>
        <strain evidence="8">KCS-6</strain>
    </source>
</reference>
<dbReference type="RefSeq" id="WP_171606922.1">
    <property type="nucleotide sequence ID" value="NZ_WHPF01000004.1"/>
</dbReference>
<evidence type="ECO:0000256" key="4">
    <source>
        <dbReference type="ARBA" id="ARBA00023004"/>
    </source>
</evidence>
<sequence length="111" mass="12385">MYTIKVNFEQKGLAPVTLTNIEPDNSILEVLLKNDIELHHNCGAVCACSTCHVYIQDGMDFLEELSDREEDFIDRAVNPRINSRLGCQCVLQDGDGEIAITVPDQSQFLGE</sequence>
<proteinExistence type="inferred from homology"/>
<dbReference type="GO" id="GO:0046872">
    <property type="term" value="F:metal ion binding"/>
    <property type="evidence" value="ECO:0007669"/>
    <property type="project" value="UniProtKB-KW"/>
</dbReference>
<evidence type="ECO:0000256" key="6">
    <source>
        <dbReference type="ARBA" id="ARBA00034078"/>
    </source>
</evidence>
<name>A0A8J8FFK0_9BACT</name>
<dbReference type="InterPro" id="IPR036010">
    <property type="entry name" value="2Fe-2S_ferredoxin-like_sf"/>
</dbReference>
<dbReference type="Proteomes" id="UP000598971">
    <property type="component" value="Unassembled WGS sequence"/>
</dbReference>
<dbReference type="InterPro" id="IPR001055">
    <property type="entry name" value="Adrenodoxin-like"/>
</dbReference>
<evidence type="ECO:0000256" key="3">
    <source>
        <dbReference type="ARBA" id="ARBA00022723"/>
    </source>
</evidence>
<keyword evidence="4" id="KW-0408">Iron</keyword>
<accession>A0A8J8FFK0</accession>
<dbReference type="GO" id="GO:0140647">
    <property type="term" value="P:P450-containing electron transport chain"/>
    <property type="evidence" value="ECO:0007669"/>
    <property type="project" value="InterPro"/>
</dbReference>
<keyword evidence="9" id="KW-1185">Reference proteome</keyword>
<dbReference type="PANTHER" id="PTHR23426:SF65">
    <property type="entry name" value="FERREDOXIN-2, MITOCHONDRIAL"/>
    <property type="match status" value="1"/>
</dbReference>